<evidence type="ECO:0000313" key="2">
    <source>
        <dbReference type="EMBL" id="STX62603.1"/>
    </source>
</evidence>
<dbReference type="STRING" id="39962.Lmor_0732"/>
<dbReference type="Proteomes" id="UP000054985">
    <property type="component" value="Unassembled WGS sequence"/>
</dbReference>
<keyword evidence="3" id="KW-1185">Reference proteome</keyword>
<reference evidence="1 3" key="1">
    <citation type="submission" date="2015-11" db="EMBL/GenBank/DDBJ databases">
        <title>Genomic analysis of 38 Legionella species identifies large and diverse effector repertoires.</title>
        <authorList>
            <person name="Burstein D."/>
            <person name="Amaro F."/>
            <person name="Zusman T."/>
            <person name="Lifshitz Z."/>
            <person name="Cohen O."/>
            <person name="Gilbert J.A."/>
            <person name="Pupko T."/>
            <person name="Shuman H.A."/>
            <person name="Segal G."/>
        </authorList>
    </citation>
    <scope>NUCLEOTIDE SEQUENCE [LARGE SCALE GENOMIC DNA]</scope>
    <source>
        <strain evidence="1 3">ATCC 43877</strain>
    </source>
</reference>
<name>A0A378JVB5_9GAMM</name>
<sequence length="629" mass="72209">MISEDNISSDMLHNQNCYAYLNQLRPFISSNLIDLLPGLSALTKLDEQYEASYPYGNLYSYTLAYLEDQIDEVYKTLSKRKAKELDLLIFSIYHNDNHILENAHWINRIGAKIRPKQVDIGSEIAKALTKDRYTQVNTLSPTNVENPLNRFLTLFTPNFKPQLDTNIPSIKHFSFDKYSKNKEFRFSTQAQRHNGSVRISPLFLRWLEINAQKYPPEQQICHIYFNNLGLDRNDLLDIPGTNEKQLSLELHKLENNPKYKIAVITLPASNALMGAYLYKKLDDKLTYSQVFTELLDVAEGKMHQSGVSDFHISPAIRNMLFSEKTNQSQVLTKLLTNSFECMGIMEHELLSTAQKQAVWLHFTKYELTDYIIKSLTPNNHSIGYNFSCRDAIDRGAVSSVYYNLLKSIKTGRPIQRDEFERSLDIAAANVKGRGMNFHRKLIWNALDTLINANYAAYKQDERLSWLINWRDMNCPHSRVDSLITIRMEQCKEQFYDLSTNQQKLKKSGLKLLDQIDHQFKEKVNGQRLLLEVVARTSQLLSTNPTEESIKEYNNLATELRINYPILHIVAGLMETLLGLILYIPTLSYSNGLITQGISLAKTGFFATERASLCSALLEFSKYNSSGPVA</sequence>
<evidence type="ECO:0000313" key="3">
    <source>
        <dbReference type="Proteomes" id="UP000054985"/>
    </source>
</evidence>
<dbReference type="EMBL" id="LNYN01000014">
    <property type="protein sequence ID" value="KTD35285.1"/>
    <property type="molecule type" value="Genomic_DNA"/>
</dbReference>
<dbReference type="Proteomes" id="UP000254040">
    <property type="component" value="Unassembled WGS sequence"/>
</dbReference>
<protein>
    <submittedName>
        <fullName evidence="2">Uncharacterized protein</fullName>
    </submittedName>
</protein>
<evidence type="ECO:0000313" key="4">
    <source>
        <dbReference type="Proteomes" id="UP000254040"/>
    </source>
</evidence>
<dbReference type="AlphaFoldDB" id="A0A378JVB5"/>
<accession>A0A378JVB5</accession>
<gene>
    <name evidence="1" type="ORF">Lmor_0732</name>
    <name evidence="2" type="ORF">NCTC12239_01540</name>
</gene>
<organism evidence="2 4">
    <name type="scientific">Legionella moravica</name>
    <dbReference type="NCBI Taxonomy" id="39962"/>
    <lineage>
        <taxon>Bacteria</taxon>
        <taxon>Pseudomonadati</taxon>
        <taxon>Pseudomonadota</taxon>
        <taxon>Gammaproteobacteria</taxon>
        <taxon>Legionellales</taxon>
        <taxon>Legionellaceae</taxon>
        <taxon>Legionella</taxon>
    </lineage>
</organism>
<proteinExistence type="predicted"/>
<reference evidence="2 4" key="2">
    <citation type="submission" date="2018-06" db="EMBL/GenBank/DDBJ databases">
        <authorList>
            <consortium name="Pathogen Informatics"/>
            <person name="Doyle S."/>
        </authorList>
    </citation>
    <scope>NUCLEOTIDE SEQUENCE [LARGE SCALE GENOMIC DNA]</scope>
    <source>
        <strain evidence="2 4">NCTC12239</strain>
    </source>
</reference>
<evidence type="ECO:0000313" key="1">
    <source>
        <dbReference type="EMBL" id="KTD35285.1"/>
    </source>
</evidence>
<dbReference type="EMBL" id="UGOG01000001">
    <property type="protein sequence ID" value="STX62603.1"/>
    <property type="molecule type" value="Genomic_DNA"/>
</dbReference>